<proteinExistence type="predicted"/>
<dbReference type="AlphaFoldDB" id="A0ABD3D5E0"/>
<dbReference type="InterPro" id="IPR036390">
    <property type="entry name" value="WH_DNA-bd_sf"/>
</dbReference>
<protein>
    <submittedName>
        <fullName evidence="1">Uncharacterized protein</fullName>
    </submittedName>
</protein>
<dbReference type="EMBL" id="JAVIJP010000025">
    <property type="protein sequence ID" value="KAL3637513.1"/>
    <property type="molecule type" value="Genomic_DNA"/>
</dbReference>
<dbReference type="PANTHER" id="PTHR28637:SF1">
    <property type="entry name" value="DNA REPLICATION FACTOR CDT1"/>
    <property type="match status" value="1"/>
</dbReference>
<dbReference type="PANTHER" id="PTHR28637">
    <property type="entry name" value="DNA REPLICATION FACTOR CDT1"/>
    <property type="match status" value="1"/>
</dbReference>
<evidence type="ECO:0000313" key="1">
    <source>
        <dbReference type="EMBL" id="KAL3637513.1"/>
    </source>
</evidence>
<comment type="caution">
    <text evidence="1">The sequence shown here is derived from an EMBL/GenBank/DDBJ whole genome shotgun (WGS) entry which is preliminary data.</text>
</comment>
<reference evidence="2" key="1">
    <citation type="journal article" date="2024" name="IScience">
        <title>Strigolactones Initiate the Formation of Haustorium-like Structures in Castilleja.</title>
        <authorList>
            <person name="Buerger M."/>
            <person name="Peterson D."/>
            <person name="Chory J."/>
        </authorList>
    </citation>
    <scope>NUCLEOTIDE SEQUENCE [LARGE SCALE GENOMIC DNA]</scope>
</reference>
<accession>A0ABD3D5E0</accession>
<gene>
    <name evidence="1" type="ORF">CASFOL_018681</name>
</gene>
<dbReference type="SUPFAM" id="SSF46785">
    <property type="entry name" value="Winged helix' DNA-binding domain"/>
    <property type="match status" value="1"/>
</dbReference>
<name>A0ABD3D5E0_9LAMI</name>
<organism evidence="1 2">
    <name type="scientific">Castilleja foliolosa</name>
    <dbReference type="NCBI Taxonomy" id="1961234"/>
    <lineage>
        <taxon>Eukaryota</taxon>
        <taxon>Viridiplantae</taxon>
        <taxon>Streptophyta</taxon>
        <taxon>Embryophyta</taxon>
        <taxon>Tracheophyta</taxon>
        <taxon>Spermatophyta</taxon>
        <taxon>Magnoliopsida</taxon>
        <taxon>eudicotyledons</taxon>
        <taxon>Gunneridae</taxon>
        <taxon>Pentapetalae</taxon>
        <taxon>asterids</taxon>
        <taxon>lamiids</taxon>
        <taxon>Lamiales</taxon>
        <taxon>Orobanchaceae</taxon>
        <taxon>Pedicularideae</taxon>
        <taxon>Castillejinae</taxon>
        <taxon>Castilleja</taxon>
    </lineage>
</organism>
<dbReference type="Proteomes" id="UP001632038">
    <property type="component" value="Unassembled WGS sequence"/>
</dbReference>
<sequence>MGKRSYQLRFIELEKVLRHDERTGCMKPNLLITLNAAAIEDEFKSKSLNGNLQMRRVFRDRLLNFFKSHPEHTGLGGLVFYLISVSMTRGLRVASGGGSIGGKRFAGGERSWLDRQQAVIISVIWR</sequence>
<evidence type="ECO:0000313" key="2">
    <source>
        <dbReference type="Proteomes" id="UP001632038"/>
    </source>
</evidence>
<dbReference type="InterPro" id="IPR045173">
    <property type="entry name" value="Cdt1"/>
</dbReference>
<keyword evidence="2" id="KW-1185">Reference proteome</keyword>